<sequence length="286" mass="30102">MSKPAAQISNKVNGVGRRVHGAATSPGMVLLARCGYAAKGLVYVIIGILAVQLAFGLGGSAIDQRGALQTLSEQPFGKYMLIIVAVGLLLYAIWSFIQAIFDTERKGKQAKGIVARLGYAGVGISYGLLAWGSFQVIAGSGTGSKNSTASAQDWTATLLKQPFGVGLVVVLGLIVLAIAGALFAKAYKAKFQYRLNLTNVRASLRKVLVNLGRAGYTSLGVVFVIVGIFFIVAAVQHNATEAKGLDSALLTLAQQPFGQFLLAIVALGLVAYGIYSFVEARYRRLG</sequence>
<evidence type="ECO:0000259" key="2">
    <source>
        <dbReference type="Pfam" id="PF06724"/>
    </source>
</evidence>
<feature type="transmembrane region" description="Helical" evidence="1">
    <location>
        <begin position="214"/>
        <end position="237"/>
    </location>
</feature>
<accession>A0A402A6A1</accession>
<dbReference type="InterPro" id="IPR009597">
    <property type="entry name" value="DUF1206"/>
</dbReference>
<proteinExistence type="predicted"/>
<feature type="transmembrane region" description="Helical" evidence="1">
    <location>
        <begin position="163"/>
        <end position="184"/>
    </location>
</feature>
<keyword evidence="4" id="KW-1185">Reference proteome</keyword>
<dbReference type="AlphaFoldDB" id="A0A402A6A1"/>
<feature type="domain" description="DUF1206" evidence="2">
    <location>
        <begin position="214"/>
        <end position="283"/>
    </location>
</feature>
<organism evidence="3 4">
    <name type="scientific">Tengunoibacter tsumagoiensis</name>
    <dbReference type="NCBI Taxonomy" id="2014871"/>
    <lineage>
        <taxon>Bacteria</taxon>
        <taxon>Bacillati</taxon>
        <taxon>Chloroflexota</taxon>
        <taxon>Ktedonobacteria</taxon>
        <taxon>Ktedonobacterales</taxon>
        <taxon>Dictyobacteraceae</taxon>
        <taxon>Tengunoibacter</taxon>
    </lineage>
</organism>
<feature type="transmembrane region" description="Helical" evidence="1">
    <location>
        <begin position="79"/>
        <end position="101"/>
    </location>
</feature>
<feature type="domain" description="DUF1206" evidence="2">
    <location>
        <begin position="35"/>
        <end position="101"/>
    </location>
</feature>
<keyword evidence="1" id="KW-0472">Membrane</keyword>
<feature type="domain" description="DUF1206" evidence="2">
    <location>
        <begin position="117"/>
        <end position="188"/>
    </location>
</feature>
<evidence type="ECO:0000313" key="4">
    <source>
        <dbReference type="Proteomes" id="UP000287352"/>
    </source>
</evidence>
<evidence type="ECO:0000313" key="3">
    <source>
        <dbReference type="EMBL" id="GCE14664.1"/>
    </source>
</evidence>
<reference evidence="4" key="1">
    <citation type="submission" date="2018-12" db="EMBL/GenBank/DDBJ databases">
        <title>Tengunoibacter tsumagoiensis gen. nov., sp. nov., Dictyobacter kobayashii sp. nov., D. alpinus sp. nov., and D. joshuensis sp. nov. and description of Dictyobacteraceae fam. nov. within the order Ktedonobacterales isolated from Tengu-no-mugimeshi.</title>
        <authorList>
            <person name="Wang C.M."/>
            <person name="Zheng Y."/>
            <person name="Sakai Y."/>
            <person name="Toyoda A."/>
            <person name="Minakuchi Y."/>
            <person name="Abe K."/>
            <person name="Yokota A."/>
            <person name="Yabe S."/>
        </authorList>
    </citation>
    <scope>NUCLEOTIDE SEQUENCE [LARGE SCALE GENOMIC DNA]</scope>
    <source>
        <strain evidence="4">Uno3</strain>
    </source>
</reference>
<keyword evidence="1" id="KW-1133">Transmembrane helix</keyword>
<dbReference type="Pfam" id="PF06724">
    <property type="entry name" value="DUF1206"/>
    <property type="match status" value="3"/>
</dbReference>
<name>A0A402A6A1_9CHLR</name>
<protein>
    <recommendedName>
        <fullName evidence="2">DUF1206 domain-containing protein</fullName>
    </recommendedName>
</protein>
<dbReference type="Proteomes" id="UP000287352">
    <property type="component" value="Unassembled WGS sequence"/>
</dbReference>
<comment type="caution">
    <text evidence="3">The sequence shown here is derived from an EMBL/GenBank/DDBJ whole genome shotgun (WGS) entry which is preliminary data.</text>
</comment>
<feature type="transmembrane region" description="Helical" evidence="1">
    <location>
        <begin position="40"/>
        <end position="59"/>
    </location>
</feature>
<gene>
    <name evidence="3" type="primary">yxxB</name>
    <name evidence="3" type="ORF">KTT_45230</name>
</gene>
<dbReference type="EMBL" id="BIFR01000002">
    <property type="protein sequence ID" value="GCE14664.1"/>
    <property type="molecule type" value="Genomic_DNA"/>
</dbReference>
<feature type="transmembrane region" description="Helical" evidence="1">
    <location>
        <begin position="257"/>
        <end position="278"/>
    </location>
</feature>
<dbReference type="RefSeq" id="WP_218028979.1">
    <property type="nucleotide sequence ID" value="NZ_BIFR01000002.1"/>
</dbReference>
<keyword evidence="1" id="KW-0812">Transmembrane</keyword>
<feature type="transmembrane region" description="Helical" evidence="1">
    <location>
        <begin position="113"/>
        <end position="134"/>
    </location>
</feature>
<evidence type="ECO:0000256" key="1">
    <source>
        <dbReference type="SAM" id="Phobius"/>
    </source>
</evidence>